<evidence type="ECO:0000256" key="1">
    <source>
        <dbReference type="ARBA" id="ARBA00022737"/>
    </source>
</evidence>
<dbReference type="OrthoDB" id="6091529at2759"/>
<reference evidence="6" key="1">
    <citation type="submission" date="2018-11" db="EMBL/GenBank/DDBJ databases">
        <authorList>
            <person name="Alioto T."/>
            <person name="Alioto T."/>
        </authorList>
    </citation>
    <scope>NUCLEOTIDE SEQUENCE</scope>
</reference>
<feature type="region of interest" description="Disordered" evidence="4">
    <location>
        <begin position="950"/>
        <end position="979"/>
    </location>
</feature>
<dbReference type="Pfam" id="PF20720">
    <property type="entry name" value="nSTAND3"/>
    <property type="match status" value="1"/>
</dbReference>
<dbReference type="SUPFAM" id="SSF48403">
    <property type="entry name" value="Ankyrin repeat"/>
    <property type="match status" value="5"/>
</dbReference>
<proteinExistence type="predicted"/>
<feature type="compositionally biased region" description="Polar residues" evidence="4">
    <location>
        <begin position="69"/>
        <end position="78"/>
    </location>
</feature>
<feature type="repeat" description="ANK" evidence="3">
    <location>
        <begin position="1441"/>
        <end position="1474"/>
    </location>
</feature>
<dbReference type="PROSITE" id="PS50297">
    <property type="entry name" value="ANK_REP_REGION"/>
    <property type="match status" value="2"/>
</dbReference>
<dbReference type="PROSITE" id="PS50088">
    <property type="entry name" value="ANK_REPEAT"/>
    <property type="match status" value="3"/>
</dbReference>
<dbReference type="EMBL" id="UYJE01009114">
    <property type="protein sequence ID" value="VDI70165.1"/>
    <property type="molecule type" value="Genomic_DNA"/>
</dbReference>
<feature type="domain" description="Novel STAND NTPase 3" evidence="5">
    <location>
        <begin position="111"/>
        <end position="269"/>
    </location>
</feature>
<evidence type="ECO:0000313" key="8">
    <source>
        <dbReference type="Proteomes" id="UP000596742"/>
    </source>
</evidence>
<feature type="compositionally biased region" description="Low complexity" evidence="4">
    <location>
        <begin position="48"/>
        <end position="57"/>
    </location>
</feature>
<evidence type="ECO:0000313" key="6">
    <source>
        <dbReference type="EMBL" id="VDI70165.1"/>
    </source>
</evidence>
<feature type="repeat" description="ANK" evidence="3">
    <location>
        <begin position="1577"/>
        <end position="1619"/>
    </location>
</feature>
<dbReference type="EMBL" id="UYJE01010094">
    <property type="protein sequence ID" value="VDI79700.1"/>
    <property type="molecule type" value="Genomic_DNA"/>
</dbReference>
<evidence type="ECO:0000256" key="2">
    <source>
        <dbReference type="ARBA" id="ARBA00023043"/>
    </source>
</evidence>
<feature type="compositionally biased region" description="Polar residues" evidence="4">
    <location>
        <begin position="950"/>
        <end position="966"/>
    </location>
</feature>
<dbReference type="InterPro" id="IPR027417">
    <property type="entry name" value="P-loop_NTPase"/>
</dbReference>
<dbReference type="InterPro" id="IPR002110">
    <property type="entry name" value="Ankyrin_rpt"/>
</dbReference>
<feature type="compositionally biased region" description="Polar residues" evidence="4">
    <location>
        <begin position="11"/>
        <end position="23"/>
    </location>
</feature>
<protein>
    <recommendedName>
        <fullName evidence="5">Novel STAND NTPase 3 domain-containing protein</fullName>
    </recommendedName>
</protein>
<organism evidence="6 8">
    <name type="scientific">Mytilus galloprovincialis</name>
    <name type="common">Mediterranean mussel</name>
    <dbReference type="NCBI Taxonomy" id="29158"/>
    <lineage>
        <taxon>Eukaryota</taxon>
        <taxon>Metazoa</taxon>
        <taxon>Spiralia</taxon>
        <taxon>Lophotrochozoa</taxon>
        <taxon>Mollusca</taxon>
        <taxon>Bivalvia</taxon>
        <taxon>Autobranchia</taxon>
        <taxon>Pteriomorphia</taxon>
        <taxon>Mytilida</taxon>
        <taxon>Mytiloidea</taxon>
        <taxon>Mytilidae</taxon>
        <taxon>Mytilinae</taxon>
        <taxon>Mytilus</taxon>
    </lineage>
</organism>
<feature type="repeat" description="ANK" evidence="3">
    <location>
        <begin position="1062"/>
        <end position="1103"/>
    </location>
</feature>
<evidence type="ECO:0000313" key="7">
    <source>
        <dbReference type="EMBL" id="VDI79700.1"/>
    </source>
</evidence>
<evidence type="ECO:0000256" key="3">
    <source>
        <dbReference type="PROSITE-ProRule" id="PRU00023"/>
    </source>
</evidence>
<gene>
    <name evidence="7" type="ORF">MGAL_10B001644</name>
    <name evidence="6" type="ORF">MGAL_10B084530</name>
</gene>
<dbReference type="PANTHER" id="PTHR24198:SF165">
    <property type="entry name" value="ANKYRIN REPEAT-CONTAINING PROTEIN-RELATED"/>
    <property type="match status" value="1"/>
</dbReference>
<accession>A0A8B6GVN3</accession>
<dbReference type="PANTHER" id="PTHR24198">
    <property type="entry name" value="ANKYRIN REPEAT AND PROTEIN KINASE DOMAIN-CONTAINING PROTEIN"/>
    <property type="match status" value="1"/>
</dbReference>
<dbReference type="SUPFAM" id="SSF52540">
    <property type="entry name" value="P-loop containing nucleoside triphosphate hydrolases"/>
    <property type="match status" value="1"/>
</dbReference>
<dbReference type="InterPro" id="IPR036770">
    <property type="entry name" value="Ankyrin_rpt-contain_sf"/>
</dbReference>
<dbReference type="Gene3D" id="1.25.40.20">
    <property type="entry name" value="Ankyrin repeat-containing domain"/>
    <property type="match status" value="5"/>
</dbReference>
<dbReference type="InterPro" id="IPR049050">
    <property type="entry name" value="nSTAND3"/>
</dbReference>
<feature type="region of interest" description="Disordered" evidence="4">
    <location>
        <begin position="11"/>
        <end position="81"/>
    </location>
</feature>
<dbReference type="Pfam" id="PF00023">
    <property type="entry name" value="Ank"/>
    <property type="match status" value="2"/>
</dbReference>
<name>A0A8B6GVN3_MYTGA</name>
<keyword evidence="2 3" id="KW-0040">ANK repeat</keyword>
<dbReference type="SMART" id="SM00248">
    <property type="entry name" value="ANK"/>
    <property type="match status" value="17"/>
</dbReference>
<evidence type="ECO:0000256" key="4">
    <source>
        <dbReference type="SAM" id="MobiDB-lite"/>
    </source>
</evidence>
<dbReference type="Proteomes" id="UP000596742">
    <property type="component" value="Unassembled WGS sequence"/>
</dbReference>
<comment type="caution">
    <text evidence="6">The sequence shown here is derived from an EMBL/GenBank/DDBJ whole genome shotgun (WGS) entry which is preliminary data.</text>
</comment>
<sequence>MHNKCLEFIQARQSIQGKSSSSGTGEGCKDRRSSDDTSTGKSKRRQHTWSTSSTDLSSSREEVPLETASMESNMTNDRPMTGGISSVLGDGCTSGREEYFLKQFNAVEDLFVETRGYIDAEEKLNKKHHVLITGSSGEGKSFIAMKLANQKMSEGYSLREVDNITQWREHVQWRKKQVVLIDDLFGFTYSSDKDDDNQRLITSIGIIFDDEIKNEDCLFVIMTCRKSVLSRIMEYLKSNQVLDKTNIVDLSDVGLLPSERTEILDTHLSKYRAHKKISTAEKQKIINSNCPIGYPNCVHMFTKNDKLFDKGTEFFTSPIEYVRKEIHRLHKADADVYALLVFLLIRDGEIKESTLNRLCSESDEFYLLQNIVHFPTVRQFTTRLKSALKRVDDAFISQESMTIQFTHSCVLEAVCFSFSETLEHEAIKWLPFQFIVKRVRTTDFKKSIDDEVVTIREAEYENLSARFIEEIKRGNIIEVCKHQAFTVPRFVNSFIVLLESLRRDDINRLRFILQVTEQENHQLALFNGSLLYWASSLNALQLCLLLLSRKFYDCVEDKFWVRIQASAAFVPACWYGFPTHILKDLVNLMADVNSSIHENRVSQTHFCDWCTVHDREGMSAIQATVFGENLRKHETLLFLLDNKAKFKASTNHRPLVRAVKNFVNDMENCSSNSDSSLKTISTLLDGGIDINWKDAHDRTAIWYSVVYDNIDIAKLLISKAHNITTQSLLPFSKSISMVNFLEDRDIDTDFMQTDGHGKTLLHRVQHESLIQYFINKGCSIKQRDKDGRTPIFYSNSVAICKKMLEMGDTIRLQDFDGKTVLHFIKNIEIIEYILQSFPEKDVQRVLNTADKCNRTPIFTATSLEVIHLFVKYKASVNYQVKEHSISEQGYMVPDDQPGSKIYVIPRDSKPFKASSIYCANYLKSLPNISPNLQDDDVEEMEFLTSTLCPTMSSESSETNVSTQVTRESTEYGIESSEEDTRRERYTIGMKLALNGKITKTLVQDLIDRGADFSLTDDEQNTFFHYMVSPDHKITDTPELVNMVLNSMTPPQQKRIVNHQNSSGNTVLHLACSCTDVNKLLHSKRHSLVSILLNAGAVTNIANHNGETPLHCLFKCTCSEKFEIGKLLKQNTQLDLQVFTENRSKEIPLQRLCCIQDQSNRFTKDAHNVIKLLYNVDFFKDFFLKHIEYFLTNSNVLIIETVYQCCQELSQSEKDSLVDLCSSDSHKFNVRTWIILSLIKTTNKKDLLAKMNLQDDDKHIVLTHCISKIQEKHRRLSVLNLLLTNIHDINEKDSEDRPLLINALIACRYHRNDMYRVIKLFLKFGADPNIEDNDGLSPFHYCIMSSSGDDYVLKCIKLLQDNKANLEVGHPLILAVQVNRLRTRTIKFLPSIVSPDEKDETGNAIHHLVVSYSKYGHSFQVSTTTLTALVERGVDINMYNDDGETPLHVAMRLQVQPHVVIEMLRNGADVNREKRETDISVGSEPMEISDSVQEEEMFNDQNGKSSFQYMLVYYKLNSLSVVREMLKYGADPFQKDTQGRNSFHIISTMIASDSFKVLLLLLSHFENSEVDKCIPDKLGNTPLHYACSIGDIDDGYCSSLRAAVIRILIAKGWDINMSNSLGQTPFHLLVHKYHQFTNNLRPEKERCLHNIVAIMSIFLAKHVDLSTKDGDGKCVLDYIDALKISELKHMVNNTKRPEELLRFHEYTLSDSRN</sequence>
<keyword evidence="1" id="KW-0677">Repeat</keyword>
<keyword evidence="8" id="KW-1185">Reference proteome</keyword>
<evidence type="ECO:0000259" key="5">
    <source>
        <dbReference type="Pfam" id="PF20720"/>
    </source>
</evidence>